<accession>A0AAV4NTN1</accession>
<gene>
    <name evidence="1" type="ORF">CEXT_246631</name>
</gene>
<keyword evidence="2" id="KW-1185">Reference proteome</keyword>
<reference evidence="1 2" key="1">
    <citation type="submission" date="2021-06" db="EMBL/GenBank/DDBJ databases">
        <title>Caerostris extrusa draft genome.</title>
        <authorList>
            <person name="Kono N."/>
            <person name="Arakawa K."/>
        </authorList>
    </citation>
    <scope>NUCLEOTIDE SEQUENCE [LARGE SCALE GENOMIC DNA]</scope>
</reference>
<comment type="caution">
    <text evidence="1">The sequence shown here is derived from an EMBL/GenBank/DDBJ whole genome shotgun (WGS) entry which is preliminary data.</text>
</comment>
<proteinExistence type="predicted"/>
<protein>
    <submittedName>
        <fullName evidence="1">Uncharacterized protein</fullName>
    </submittedName>
</protein>
<dbReference type="EMBL" id="BPLR01021292">
    <property type="protein sequence ID" value="GIX88078.1"/>
    <property type="molecule type" value="Genomic_DNA"/>
</dbReference>
<evidence type="ECO:0000313" key="1">
    <source>
        <dbReference type="EMBL" id="GIX88078.1"/>
    </source>
</evidence>
<dbReference type="Proteomes" id="UP001054945">
    <property type="component" value="Unassembled WGS sequence"/>
</dbReference>
<sequence length="146" mass="16907">MSGQTILLARPSGITVVRSKSCELFVSSLKFNEDLQIQKIFRDIIESIPLRTNPFFPNLFFILEEEERLRTVFLPTPAILISSGHLCVFPEFYLPEDLLSRIIKQNRSKTSTRTTWTKRIATLIITLIVTARFWPTNRCLNCRVAF</sequence>
<dbReference type="AlphaFoldDB" id="A0AAV4NTN1"/>
<organism evidence="1 2">
    <name type="scientific">Caerostris extrusa</name>
    <name type="common">Bark spider</name>
    <name type="synonym">Caerostris bankana</name>
    <dbReference type="NCBI Taxonomy" id="172846"/>
    <lineage>
        <taxon>Eukaryota</taxon>
        <taxon>Metazoa</taxon>
        <taxon>Ecdysozoa</taxon>
        <taxon>Arthropoda</taxon>
        <taxon>Chelicerata</taxon>
        <taxon>Arachnida</taxon>
        <taxon>Araneae</taxon>
        <taxon>Araneomorphae</taxon>
        <taxon>Entelegynae</taxon>
        <taxon>Araneoidea</taxon>
        <taxon>Araneidae</taxon>
        <taxon>Caerostris</taxon>
    </lineage>
</organism>
<name>A0AAV4NTN1_CAEEX</name>
<evidence type="ECO:0000313" key="2">
    <source>
        <dbReference type="Proteomes" id="UP001054945"/>
    </source>
</evidence>